<proteinExistence type="predicted"/>
<name>A0A2P2PXF2_RHIMU</name>
<dbReference type="AlphaFoldDB" id="A0A2P2PXF2"/>
<organism evidence="2">
    <name type="scientific">Rhizophora mucronata</name>
    <name type="common">Asiatic mangrove</name>
    <dbReference type="NCBI Taxonomy" id="61149"/>
    <lineage>
        <taxon>Eukaryota</taxon>
        <taxon>Viridiplantae</taxon>
        <taxon>Streptophyta</taxon>
        <taxon>Embryophyta</taxon>
        <taxon>Tracheophyta</taxon>
        <taxon>Spermatophyta</taxon>
        <taxon>Magnoliopsida</taxon>
        <taxon>eudicotyledons</taxon>
        <taxon>Gunneridae</taxon>
        <taxon>Pentapetalae</taxon>
        <taxon>rosids</taxon>
        <taxon>fabids</taxon>
        <taxon>Malpighiales</taxon>
        <taxon>Rhizophoraceae</taxon>
        <taxon>Rhizophora</taxon>
    </lineage>
</organism>
<accession>A0A2P2PXF2</accession>
<evidence type="ECO:0000256" key="1">
    <source>
        <dbReference type="SAM" id="MobiDB-lite"/>
    </source>
</evidence>
<reference evidence="2" key="1">
    <citation type="submission" date="2018-02" db="EMBL/GenBank/DDBJ databases">
        <title>Rhizophora mucronata_Transcriptome.</title>
        <authorList>
            <person name="Meera S.P."/>
            <person name="Sreeshan A."/>
            <person name="Augustine A."/>
        </authorList>
    </citation>
    <scope>NUCLEOTIDE SEQUENCE</scope>
    <source>
        <tissue evidence="2">Leaf</tissue>
    </source>
</reference>
<evidence type="ECO:0000313" key="2">
    <source>
        <dbReference type="EMBL" id="MBX59365.1"/>
    </source>
</evidence>
<sequence>MTQPCISKDWNNFMNDSTSTNNRFH</sequence>
<dbReference type="EMBL" id="GGEC01078881">
    <property type="protein sequence ID" value="MBX59365.1"/>
    <property type="molecule type" value="Transcribed_RNA"/>
</dbReference>
<feature type="region of interest" description="Disordered" evidence="1">
    <location>
        <begin position="1"/>
        <end position="25"/>
    </location>
</feature>
<protein>
    <submittedName>
        <fullName evidence="2">Uncharacterized protein</fullName>
    </submittedName>
</protein>